<feature type="binding site" evidence="2">
    <location>
        <position position="155"/>
    </location>
    <ligand>
        <name>Mg(2+)</name>
        <dbReference type="ChEBI" id="CHEBI:18420"/>
        <label>1</label>
        <note>catalytic</note>
    </ligand>
</feature>
<dbReference type="AlphaFoldDB" id="A0AAD6LRI7"/>
<name>A0AAD6LRI7_9ROSI</name>
<dbReference type="PANTHER" id="PTHR37744">
    <property type="entry name" value="STAR LIPID TRANSFER-LIKE PROTEIN"/>
    <property type="match status" value="1"/>
</dbReference>
<evidence type="ECO:0000256" key="1">
    <source>
        <dbReference type="ARBA" id="ARBA00009759"/>
    </source>
</evidence>
<feature type="transmembrane region" description="Helical" evidence="3">
    <location>
        <begin position="13"/>
        <end position="32"/>
    </location>
</feature>
<comment type="similarity">
    <text evidence="1">Belongs to the inositol monophosphatase superfamily.</text>
</comment>
<feature type="binding site" evidence="2">
    <location>
        <position position="182"/>
    </location>
    <ligand>
        <name>Mg(2+)</name>
        <dbReference type="ChEBI" id="CHEBI:18420"/>
        <label>1</label>
        <note>catalytic</note>
    </ligand>
</feature>
<evidence type="ECO:0000313" key="4">
    <source>
        <dbReference type="EMBL" id="KAJ6971982.1"/>
    </source>
</evidence>
<organism evidence="4 5">
    <name type="scientific">Populus alba x Populus x berolinensis</name>
    <dbReference type="NCBI Taxonomy" id="444605"/>
    <lineage>
        <taxon>Eukaryota</taxon>
        <taxon>Viridiplantae</taxon>
        <taxon>Streptophyta</taxon>
        <taxon>Embryophyta</taxon>
        <taxon>Tracheophyta</taxon>
        <taxon>Spermatophyta</taxon>
        <taxon>Magnoliopsida</taxon>
        <taxon>eudicotyledons</taxon>
        <taxon>Gunneridae</taxon>
        <taxon>Pentapetalae</taxon>
        <taxon>rosids</taxon>
        <taxon>fabids</taxon>
        <taxon>Malpighiales</taxon>
        <taxon>Salicaceae</taxon>
        <taxon>Saliceae</taxon>
        <taxon>Populus</taxon>
    </lineage>
</organism>
<evidence type="ECO:0000313" key="5">
    <source>
        <dbReference type="Proteomes" id="UP001164929"/>
    </source>
</evidence>
<dbReference type="EMBL" id="JAQIZT010000014">
    <property type="protein sequence ID" value="KAJ6971982.1"/>
    <property type="molecule type" value="Genomic_DNA"/>
</dbReference>
<accession>A0AAD6LRI7</accession>
<sequence length="360" mass="40162">MENGGGGGIETRWWWWWAMASMAKLGWGISAYKRGFAGDSRLMPLKAFAVASLFVGSAASASIASLQASGIHKVQDLIELGENIRTGLGVPPRVAKEHNEQTLWDSIIVVDKERRTRLQKVYCADGPVKVADKEVEEAIVSIILENFPSHAVFGEETKRNSNDIIINDTKLPHLFRVVDPIDVTYSFNLEKVQVWNPYCSSLQGVAYSWHYDQPVTKDRWMGVTGSISTKNGEPLLATACQDLVHACVHVKSRHYSDEVGFACDGIVRSITIMQRHYLALAKEKRSVLQVLVHSDPGDSMRPHRRTSVVFNPRRRCCCWRRKPAERNVVAGCCGEVQTPVCVCVAREGRSGAGREQLGWR</sequence>
<dbReference type="InterPro" id="IPR000760">
    <property type="entry name" value="Inositol_monophosphatase-like"/>
</dbReference>
<evidence type="ECO:0000256" key="2">
    <source>
        <dbReference type="PIRSR" id="PIRSR600760-2"/>
    </source>
</evidence>
<proteinExistence type="inferred from homology"/>
<keyword evidence="3" id="KW-0812">Transmembrane</keyword>
<protein>
    <submittedName>
        <fullName evidence="4">Uncharacterized protein</fullName>
    </submittedName>
</protein>
<dbReference type="GO" id="GO:0046872">
    <property type="term" value="F:metal ion binding"/>
    <property type="evidence" value="ECO:0007669"/>
    <property type="project" value="UniProtKB-KW"/>
</dbReference>
<dbReference type="Proteomes" id="UP001164929">
    <property type="component" value="Chromosome 14"/>
</dbReference>
<dbReference type="Gene3D" id="3.30.540.10">
    <property type="entry name" value="Fructose-1,6-Bisphosphatase, subunit A, domain 1"/>
    <property type="match status" value="1"/>
</dbReference>
<feature type="transmembrane region" description="Helical" evidence="3">
    <location>
        <begin position="44"/>
        <end position="66"/>
    </location>
</feature>
<dbReference type="Pfam" id="PF00459">
    <property type="entry name" value="Inositol_P"/>
    <property type="match status" value="1"/>
</dbReference>
<keyword evidence="2" id="KW-0460">Magnesium</keyword>
<comment type="caution">
    <text evidence="4">The sequence shown here is derived from an EMBL/GenBank/DDBJ whole genome shotgun (WGS) entry which is preliminary data.</text>
</comment>
<evidence type="ECO:0000256" key="3">
    <source>
        <dbReference type="SAM" id="Phobius"/>
    </source>
</evidence>
<keyword evidence="2" id="KW-0479">Metal-binding</keyword>
<keyword evidence="3" id="KW-0472">Membrane</keyword>
<dbReference type="PANTHER" id="PTHR37744:SF1">
    <property type="entry name" value="STAR LIPID TRANSFER-LIKE PROTEIN"/>
    <property type="match status" value="1"/>
</dbReference>
<keyword evidence="3" id="KW-1133">Transmembrane helix</keyword>
<keyword evidence="5" id="KW-1185">Reference proteome</keyword>
<reference evidence="4" key="1">
    <citation type="journal article" date="2023" name="Mol. Ecol. Resour.">
        <title>Chromosome-level genome assembly of a triploid poplar Populus alba 'Berolinensis'.</title>
        <authorList>
            <person name="Chen S."/>
            <person name="Yu Y."/>
            <person name="Wang X."/>
            <person name="Wang S."/>
            <person name="Zhang T."/>
            <person name="Zhou Y."/>
            <person name="He R."/>
            <person name="Meng N."/>
            <person name="Wang Y."/>
            <person name="Liu W."/>
            <person name="Liu Z."/>
            <person name="Liu J."/>
            <person name="Guo Q."/>
            <person name="Huang H."/>
            <person name="Sederoff R.R."/>
            <person name="Wang G."/>
            <person name="Qu G."/>
            <person name="Chen S."/>
        </authorList>
    </citation>
    <scope>NUCLEOTIDE SEQUENCE</scope>
    <source>
        <strain evidence="4">SC-2020</strain>
    </source>
</reference>
<feature type="binding site" evidence="2">
    <location>
        <position position="179"/>
    </location>
    <ligand>
        <name>Mg(2+)</name>
        <dbReference type="ChEBI" id="CHEBI:18420"/>
        <label>1</label>
        <note>catalytic</note>
    </ligand>
</feature>
<comment type="cofactor">
    <cofactor evidence="2">
        <name>Mg(2+)</name>
        <dbReference type="ChEBI" id="CHEBI:18420"/>
    </cofactor>
</comment>
<gene>
    <name evidence="4" type="ORF">NC653_032517</name>
</gene>
<feature type="binding site" evidence="2">
    <location>
        <position position="181"/>
    </location>
    <ligand>
        <name>Mg(2+)</name>
        <dbReference type="ChEBI" id="CHEBI:18420"/>
        <label>1</label>
        <note>catalytic</note>
    </ligand>
</feature>
<dbReference type="SUPFAM" id="SSF56655">
    <property type="entry name" value="Carbohydrate phosphatase"/>
    <property type="match status" value="1"/>
</dbReference>